<dbReference type="PANTHER" id="PTHR43562:SF3">
    <property type="entry name" value="SODIUM ION_PROTON EXCHANGER (EUROFUNG)"/>
    <property type="match status" value="1"/>
</dbReference>
<keyword evidence="5 11" id="KW-0812">Transmembrane</keyword>
<dbReference type="InterPro" id="IPR014729">
    <property type="entry name" value="Rossmann-like_a/b/a_fold"/>
</dbReference>
<feature type="transmembrane region" description="Helical" evidence="11">
    <location>
        <begin position="398"/>
        <end position="417"/>
    </location>
</feature>
<feature type="transmembrane region" description="Helical" evidence="11">
    <location>
        <begin position="373"/>
        <end position="392"/>
    </location>
</feature>
<gene>
    <name evidence="14" type="ORF">DVS28_a3935</name>
</gene>
<dbReference type="GO" id="GO:1902600">
    <property type="term" value="P:proton transmembrane transport"/>
    <property type="evidence" value="ECO:0007669"/>
    <property type="project" value="InterPro"/>
</dbReference>
<evidence type="ECO:0000259" key="12">
    <source>
        <dbReference type="Pfam" id="PF00582"/>
    </source>
</evidence>
<dbReference type="Pfam" id="PF00999">
    <property type="entry name" value="Na_H_Exchanger"/>
    <property type="match status" value="1"/>
</dbReference>
<evidence type="ECO:0000313" key="14">
    <source>
        <dbReference type="EMBL" id="AXV08607.1"/>
    </source>
</evidence>
<proteinExistence type="inferred from homology"/>
<dbReference type="InterPro" id="IPR006016">
    <property type="entry name" value="UspA"/>
</dbReference>
<keyword evidence="6 11" id="KW-1133">Transmembrane helix</keyword>
<feature type="domain" description="UspA" evidence="12">
    <location>
        <begin position="584"/>
        <end position="719"/>
    </location>
</feature>
<feature type="transmembrane region" description="Helical" evidence="11">
    <location>
        <begin position="250"/>
        <end position="268"/>
    </location>
</feature>
<dbReference type="AlphaFoldDB" id="A0A346Y2B0"/>
<evidence type="ECO:0000256" key="2">
    <source>
        <dbReference type="ARBA" id="ARBA00005551"/>
    </source>
</evidence>
<evidence type="ECO:0000256" key="7">
    <source>
        <dbReference type="ARBA" id="ARBA00023053"/>
    </source>
</evidence>
<feature type="transmembrane region" description="Helical" evidence="11">
    <location>
        <begin position="82"/>
        <end position="103"/>
    </location>
</feature>
<feature type="transmembrane region" description="Helical" evidence="11">
    <location>
        <begin position="20"/>
        <end position="41"/>
    </location>
</feature>
<dbReference type="GO" id="GO:0016020">
    <property type="term" value="C:membrane"/>
    <property type="evidence" value="ECO:0007669"/>
    <property type="project" value="UniProtKB-SubCell"/>
</dbReference>
<name>A0A346Y2B0_9ACTN</name>
<comment type="subcellular location">
    <subcellularLocation>
        <location evidence="1">Membrane</location>
        <topology evidence="1">Multi-pass membrane protein</topology>
    </subcellularLocation>
</comment>
<keyword evidence="15" id="KW-1185">Reference proteome</keyword>
<feature type="transmembrane region" description="Helical" evidence="11">
    <location>
        <begin position="149"/>
        <end position="172"/>
    </location>
</feature>
<evidence type="ECO:0000256" key="6">
    <source>
        <dbReference type="ARBA" id="ARBA00022989"/>
    </source>
</evidence>
<feature type="transmembrane region" description="Helical" evidence="11">
    <location>
        <begin position="213"/>
        <end position="238"/>
    </location>
</feature>
<evidence type="ECO:0000256" key="1">
    <source>
        <dbReference type="ARBA" id="ARBA00004141"/>
    </source>
</evidence>
<feature type="transmembrane region" description="Helical" evidence="11">
    <location>
        <begin position="335"/>
        <end position="361"/>
    </location>
</feature>
<dbReference type="GO" id="GO:0006814">
    <property type="term" value="P:sodium ion transport"/>
    <property type="evidence" value="ECO:0007669"/>
    <property type="project" value="UniProtKB-KW"/>
</dbReference>
<evidence type="ECO:0000313" key="15">
    <source>
        <dbReference type="Proteomes" id="UP000264006"/>
    </source>
</evidence>
<comment type="similarity">
    <text evidence="2">Belongs to the monovalent cation:proton antiporter 2 (CPA2) transporter (TC 2.A.37) family.</text>
</comment>
<dbReference type="InterPro" id="IPR038770">
    <property type="entry name" value="Na+/solute_symporter_sf"/>
</dbReference>
<dbReference type="SUPFAM" id="SSF52402">
    <property type="entry name" value="Adenine nucleotide alpha hydrolases-like"/>
    <property type="match status" value="2"/>
</dbReference>
<dbReference type="Proteomes" id="UP000264006">
    <property type="component" value="Chromosome"/>
</dbReference>
<evidence type="ECO:0000256" key="8">
    <source>
        <dbReference type="ARBA" id="ARBA00023065"/>
    </source>
</evidence>
<feature type="transmembrane region" description="Helical" evidence="11">
    <location>
        <begin position="115"/>
        <end position="137"/>
    </location>
</feature>
<keyword evidence="7" id="KW-0915">Sodium</keyword>
<keyword evidence="4" id="KW-0050">Antiport</keyword>
<dbReference type="KEGG" id="euz:DVS28_a3935"/>
<feature type="domain" description="UspA" evidence="12">
    <location>
        <begin position="501"/>
        <end position="566"/>
    </location>
</feature>
<keyword evidence="3" id="KW-0813">Transport</keyword>
<evidence type="ECO:0000256" key="5">
    <source>
        <dbReference type="ARBA" id="ARBA00022692"/>
    </source>
</evidence>
<feature type="transmembrane region" description="Helical" evidence="11">
    <location>
        <begin position="48"/>
        <end position="70"/>
    </location>
</feature>
<dbReference type="EMBL" id="CP031165">
    <property type="protein sequence ID" value="AXV08607.1"/>
    <property type="molecule type" value="Genomic_DNA"/>
</dbReference>
<evidence type="ECO:0000256" key="9">
    <source>
        <dbReference type="ARBA" id="ARBA00023136"/>
    </source>
</evidence>
<evidence type="ECO:0000256" key="10">
    <source>
        <dbReference type="ARBA" id="ARBA00023201"/>
    </source>
</evidence>
<evidence type="ECO:0000256" key="11">
    <source>
        <dbReference type="SAM" id="Phobius"/>
    </source>
</evidence>
<keyword evidence="9 11" id="KW-0472">Membrane</keyword>
<evidence type="ECO:0000259" key="13">
    <source>
        <dbReference type="Pfam" id="PF00999"/>
    </source>
</evidence>
<feature type="transmembrane region" description="Helical" evidence="11">
    <location>
        <begin position="184"/>
        <end position="207"/>
    </location>
</feature>
<evidence type="ECO:0000256" key="4">
    <source>
        <dbReference type="ARBA" id="ARBA00022449"/>
    </source>
</evidence>
<dbReference type="Gene3D" id="1.20.1530.20">
    <property type="match status" value="1"/>
</dbReference>
<organism evidence="14 15">
    <name type="scientific">Euzebya pacifica</name>
    <dbReference type="NCBI Taxonomy" id="1608957"/>
    <lineage>
        <taxon>Bacteria</taxon>
        <taxon>Bacillati</taxon>
        <taxon>Actinomycetota</taxon>
        <taxon>Nitriliruptoria</taxon>
        <taxon>Euzebyales</taxon>
    </lineage>
</organism>
<dbReference type="GO" id="GO:0015297">
    <property type="term" value="F:antiporter activity"/>
    <property type="evidence" value="ECO:0007669"/>
    <property type="project" value="UniProtKB-KW"/>
</dbReference>
<dbReference type="InterPro" id="IPR006153">
    <property type="entry name" value="Cation/H_exchanger_TM"/>
</dbReference>
<protein>
    <submittedName>
        <fullName evidence="14">Na(+)/H(+) antiporter</fullName>
    </submittedName>
</protein>
<keyword evidence="8" id="KW-0406">Ion transport</keyword>
<dbReference type="PANTHER" id="PTHR43562">
    <property type="entry name" value="NAPA-TYPE SODIUM/HYDROGEN ANTIPORTER"/>
    <property type="match status" value="1"/>
</dbReference>
<dbReference type="Gene3D" id="3.40.50.620">
    <property type="entry name" value="HUPs"/>
    <property type="match status" value="1"/>
</dbReference>
<dbReference type="Pfam" id="PF00582">
    <property type="entry name" value="Usp"/>
    <property type="match status" value="2"/>
</dbReference>
<sequence length="722" mass="75047">MVVVLASEAMQPGIAHDDLLLLVLQLALLLGLARLLGMVAARMGMPEVVGELTAGVIVGPSIFGNIAPGAREWLFPATSQAQLLAVPAFLGVLLLLILTGLETDLGLIKAKGRTAGLVSAGGIVVPFASGLALGYAIPAVLVPADTPRTTFALFLGTALSISAIPVIAKVLIELRVIRRDIGQLTLAAGMIDDTVGWILLSIVAGLASSGELAAGAVVGSIARVVGFLVVSYTLGGWLVSRTLRAVSRRAPGPGPLISAVVVLALLFAAVSQALQIEAVLGAFVLGILAGRERRVDHRVVHSLESLTLTVFAPLFFASAGLLVDLGALLEPTTLWVAALVLTVAIAGKFLGAFAGASVAGLGRWEALALGAGMNARGALEIIIATIGLSLGVLTEGMFAIIVLVAIVTSLMAPPILVRALKKVPMSPEEAARLQREAASRTSLLDNVHRVLLPSRGGTNSQLAAQLLSRIAVGRSFDVTVLAGGPDPQEIHGRITRHLSLHGGNVELAAVDGDDPASAILDRARRGGHDLIVLGATETRTDAPDSALFSATVDRVLMDSPVPLLLVSSRFDDDAEVLDPRAPERILLVSTGEDINNRAGEIAFAVASDPESVVDVVHVVEPPQSTWAEIDLTEVGRARELADELATKQASVGLAAGVTVRTDVRISDEPLARVVADAARAIRATLVVIRSDVQPVTRRAFLGHELDQLLREAPCPVLVITRA</sequence>
<evidence type="ECO:0000256" key="3">
    <source>
        <dbReference type="ARBA" id="ARBA00022448"/>
    </source>
</evidence>
<dbReference type="Gene3D" id="3.40.50.12370">
    <property type="match status" value="1"/>
</dbReference>
<reference evidence="14 15" key="1">
    <citation type="submission" date="2018-09" db="EMBL/GenBank/DDBJ databases">
        <title>Complete genome sequence of Euzebya sp. DY32-46 isolated from seawater of Pacific Ocean.</title>
        <authorList>
            <person name="Xu L."/>
            <person name="Wu Y.-H."/>
            <person name="Xu X.-W."/>
        </authorList>
    </citation>
    <scope>NUCLEOTIDE SEQUENCE [LARGE SCALE GENOMIC DNA]</scope>
    <source>
        <strain evidence="14 15">DY32-46</strain>
    </source>
</reference>
<feature type="domain" description="Cation/H+ exchanger transmembrane" evidence="13">
    <location>
        <begin position="33"/>
        <end position="421"/>
    </location>
</feature>
<accession>A0A346Y2B0</accession>
<feature type="transmembrane region" description="Helical" evidence="11">
    <location>
        <begin position="303"/>
        <end position="323"/>
    </location>
</feature>
<dbReference type="OrthoDB" id="9793589at2"/>
<keyword evidence="10" id="KW-0739">Sodium transport</keyword>